<keyword evidence="7 9" id="KW-0012">Acyltransferase</keyword>
<keyword evidence="10" id="KW-1185">Reference proteome</keyword>
<dbReference type="PANTHER" id="PTHR13285:SF18">
    <property type="entry name" value="PROTEIN-CYSTEINE N-PALMITOYLTRANSFERASE RASP"/>
    <property type="match status" value="1"/>
</dbReference>
<reference evidence="9 10" key="1">
    <citation type="submission" date="2024-04" db="EMBL/GenBank/DDBJ databases">
        <title>draft genome sequnece of Flavobacterium buctense JCM 30750.</title>
        <authorList>
            <person name="Kim D.-U."/>
        </authorList>
    </citation>
    <scope>NUCLEOTIDE SEQUENCE [LARGE SCALE GENOMIC DNA]</scope>
    <source>
        <strain evidence="9 10">JCM 30750</strain>
    </source>
</reference>
<dbReference type="EMBL" id="JBBPCB010000004">
    <property type="protein sequence ID" value="MEK8180261.1"/>
    <property type="molecule type" value="Genomic_DNA"/>
</dbReference>
<evidence type="ECO:0000256" key="3">
    <source>
        <dbReference type="ARBA" id="ARBA00022475"/>
    </source>
</evidence>
<feature type="transmembrane region" description="Helical" evidence="8">
    <location>
        <begin position="7"/>
        <end position="26"/>
    </location>
</feature>
<accession>A0ABU9E127</accession>
<keyword evidence="7 9" id="KW-0808">Transferase</keyword>
<feature type="transmembrane region" description="Helical" evidence="8">
    <location>
        <begin position="408"/>
        <end position="426"/>
    </location>
</feature>
<evidence type="ECO:0000256" key="4">
    <source>
        <dbReference type="ARBA" id="ARBA00022692"/>
    </source>
</evidence>
<dbReference type="Proteomes" id="UP001491349">
    <property type="component" value="Unassembled WGS sequence"/>
</dbReference>
<feature type="transmembrane region" description="Helical" evidence="8">
    <location>
        <begin position="305"/>
        <end position="322"/>
    </location>
</feature>
<evidence type="ECO:0000256" key="7">
    <source>
        <dbReference type="PIRNR" id="PIRNR016636"/>
    </source>
</evidence>
<evidence type="ECO:0000256" key="8">
    <source>
        <dbReference type="SAM" id="Phobius"/>
    </source>
</evidence>
<feature type="transmembrane region" description="Helical" evidence="8">
    <location>
        <begin position="446"/>
        <end position="464"/>
    </location>
</feature>
<dbReference type="PIRSF" id="PIRSF016636">
    <property type="entry name" value="AlgI_DltB"/>
    <property type="match status" value="1"/>
</dbReference>
<evidence type="ECO:0000256" key="1">
    <source>
        <dbReference type="ARBA" id="ARBA00004651"/>
    </source>
</evidence>
<evidence type="ECO:0000256" key="6">
    <source>
        <dbReference type="ARBA" id="ARBA00023136"/>
    </source>
</evidence>
<dbReference type="InterPro" id="IPR028362">
    <property type="entry name" value="AlgI"/>
</dbReference>
<dbReference type="PANTHER" id="PTHR13285">
    <property type="entry name" value="ACYLTRANSFERASE"/>
    <property type="match status" value="1"/>
</dbReference>
<feature type="transmembrane region" description="Helical" evidence="8">
    <location>
        <begin position="328"/>
        <end position="344"/>
    </location>
</feature>
<dbReference type="InterPro" id="IPR004299">
    <property type="entry name" value="MBOAT_fam"/>
</dbReference>
<comment type="subcellular location">
    <subcellularLocation>
        <location evidence="1">Cell membrane</location>
        <topology evidence="1">Multi-pass membrane protein</topology>
    </subcellularLocation>
</comment>
<gene>
    <name evidence="9" type="ORF">WMW71_07900</name>
</gene>
<feature type="transmembrane region" description="Helical" evidence="8">
    <location>
        <begin position="187"/>
        <end position="205"/>
    </location>
</feature>
<keyword evidence="4 8" id="KW-0812">Transmembrane</keyword>
<feature type="transmembrane region" description="Helical" evidence="8">
    <location>
        <begin position="113"/>
        <end position="129"/>
    </location>
</feature>
<name>A0ABU9E127_9FLAO</name>
<sequence>MLFNSLDFLIFFPIVCVLFFGFPTKYRWLLLLVASCYFYMYFIPIYILILAGTIVVDYFAGILIENNQGTKRRFYLILSLLANILVLAVFKYYNFFIENIEVLLAAMGSKSNLPYLSILLPVGLSFHTFQAMSYTIEVYRGNQKAEKHFGIYALYVMFFPQLVAGPIERPQNVLHQFHEHKIFTSENFVKGLKLIIWGFFMKVVVADRLALYVNAAYNNVDNHNGSTLLLATVFFSFQIYCDFAGYSSIAIGTAKIMGFDLMTNFNRPYFAKTISEFWKRWHISLSTWFRDYLYLPLGGNKVTKYRWYFNLFIVFLISGIWHGANWTFVIWGALNGGYLVIAIVTQKFRNQCNDAIGLSKNKTLFTAFQIITTFILSSFAWIFFRANNVHDAFLIVEKIGTTFSKELFVKWDVFFGVFIGLFVLILKEFKDEFWVNKLSFFKKANVSVLFYALIVALILLMGVFDEGQFIYFQF</sequence>
<keyword evidence="3 7" id="KW-1003">Cell membrane</keyword>
<proteinExistence type="inferred from homology"/>
<dbReference type="Pfam" id="PF03062">
    <property type="entry name" value="MBOAT"/>
    <property type="match status" value="1"/>
</dbReference>
<dbReference type="InterPro" id="IPR024194">
    <property type="entry name" value="Ac/AlaTfrase_AlgI/DltB"/>
</dbReference>
<dbReference type="RefSeq" id="WP_187660731.1">
    <property type="nucleotide sequence ID" value="NZ_JBBPCB010000004.1"/>
</dbReference>
<keyword evidence="5 8" id="KW-1133">Transmembrane helix</keyword>
<evidence type="ECO:0000313" key="10">
    <source>
        <dbReference type="Proteomes" id="UP001491349"/>
    </source>
</evidence>
<dbReference type="PIRSF" id="PIRSF500217">
    <property type="entry name" value="AlgI"/>
    <property type="match status" value="1"/>
</dbReference>
<feature type="transmembrane region" description="Helical" evidence="8">
    <location>
        <begin position="38"/>
        <end position="62"/>
    </location>
</feature>
<keyword evidence="6 7" id="KW-0472">Membrane</keyword>
<dbReference type="EC" id="2.3.-.-" evidence="9"/>
<evidence type="ECO:0000313" key="9">
    <source>
        <dbReference type="EMBL" id="MEK8180261.1"/>
    </source>
</evidence>
<dbReference type="InterPro" id="IPR051085">
    <property type="entry name" value="MB_O-acyltransferase"/>
</dbReference>
<comment type="caution">
    <text evidence="9">The sequence shown here is derived from an EMBL/GenBank/DDBJ whole genome shotgun (WGS) entry which is preliminary data.</text>
</comment>
<comment type="similarity">
    <text evidence="2 7">Belongs to the membrane-bound acyltransferase family.</text>
</comment>
<feature type="transmembrane region" description="Helical" evidence="8">
    <location>
        <begin position="74"/>
        <end position="93"/>
    </location>
</feature>
<dbReference type="GO" id="GO:0016746">
    <property type="term" value="F:acyltransferase activity"/>
    <property type="evidence" value="ECO:0007669"/>
    <property type="project" value="UniProtKB-KW"/>
</dbReference>
<evidence type="ECO:0000256" key="2">
    <source>
        <dbReference type="ARBA" id="ARBA00010323"/>
    </source>
</evidence>
<evidence type="ECO:0000256" key="5">
    <source>
        <dbReference type="ARBA" id="ARBA00022989"/>
    </source>
</evidence>
<organism evidence="9 10">
    <name type="scientific">Flavobacterium buctense</name>
    <dbReference type="NCBI Taxonomy" id="1648146"/>
    <lineage>
        <taxon>Bacteria</taxon>
        <taxon>Pseudomonadati</taxon>
        <taxon>Bacteroidota</taxon>
        <taxon>Flavobacteriia</taxon>
        <taxon>Flavobacteriales</taxon>
        <taxon>Flavobacteriaceae</taxon>
        <taxon>Flavobacterium</taxon>
    </lineage>
</organism>
<protein>
    <submittedName>
        <fullName evidence="9">MBOAT family O-acyltransferase</fullName>
        <ecNumber evidence="9">2.3.-.-</ecNumber>
    </submittedName>
</protein>
<feature type="transmembrane region" description="Helical" evidence="8">
    <location>
        <begin position="364"/>
        <end position="384"/>
    </location>
</feature>